<name>A0AAE2MIH1_RHILE</name>
<comment type="caution">
    <text evidence="1">The sequence shown here is derived from an EMBL/GenBank/DDBJ whole genome shotgun (WGS) entry which is preliminary data.</text>
</comment>
<dbReference type="EMBL" id="JACIGO010000002">
    <property type="protein sequence ID" value="MBB4290003.1"/>
    <property type="molecule type" value="Genomic_DNA"/>
</dbReference>
<evidence type="ECO:0000313" key="1">
    <source>
        <dbReference type="EMBL" id="MBB4290003.1"/>
    </source>
</evidence>
<protein>
    <submittedName>
        <fullName evidence="1">Uncharacterized protein</fullName>
    </submittedName>
</protein>
<dbReference type="Proteomes" id="UP000538507">
    <property type="component" value="Unassembled WGS sequence"/>
</dbReference>
<sequence>MMVSSNVLGCVAIASIYCLIPQQSLSQETAHPIKVTYAVVMEGKEPFSAEVSCLPDDACSLAKHDDLGIDLAITVFPGSETHGELSIYCSPNPCSFQNLRSRIEFFGRRATVDILSGEADSGVTTLLVVRRRPRIGEVLISY</sequence>
<evidence type="ECO:0000313" key="2">
    <source>
        <dbReference type="Proteomes" id="UP000538507"/>
    </source>
</evidence>
<gene>
    <name evidence="1" type="ORF">GGE16_002043</name>
</gene>
<proteinExistence type="predicted"/>
<reference evidence="1 2" key="1">
    <citation type="submission" date="2020-08" db="EMBL/GenBank/DDBJ databases">
        <title>Genomic Encyclopedia of Type Strains, Phase IV (KMG-V): Genome sequencing to study the core and pangenomes of soil and plant-associated prokaryotes.</title>
        <authorList>
            <person name="Whitman W."/>
        </authorList>
    </citation>
    <scope>NUCLEOTIDE SEQUENCE [LARGE SCALE GENOMIC DNA]</scope>
    <source>
        <strain evidence="1 2">SEMIA 415</strain>
    </source>
</reference>
<accession>A0AAE2MIH1</accession>
<dbReference type="AlphaFoldDB" id="A0AAE2MIH1"/>
<dbReference type="RefSeq" id="WP_246718263.1">
    <property type="nucleotide sequence ID" value="NZ_JACHAZ010000001.1"/>
</dbReference>
<organism evidence="1 2">
    <name type="scientific">Rhizobium leguminosarum</name>
    <dbReference type="NCBI Taxonomy" id="384"/>
    <lineage>
        <taxon>Bacteria</taxon>
        <taxon>Pseudomonadati</taxon>
        <taxon>Pseudomonadota</taxon>
        <taxon>Alphaproteobacteria</taxon>
        <taxon>Hyphomicrobiales</taxon>
        <taxon>Rhizobiaceae</taxon>
        <taxon>Rhizobium/Agrobacterium group</taxon>
        <taxon>Rhizobium</taxon>
    </lineage>
</organism>